<accession>A0A7W7HEP8</accession>
<dbReference type="EMBL" id="BOMP01000098">
    <property type="protein sequence ID" value="GIE42758.1"/>
    <property type="molecule type" value="Genomic_DNA"/>
</dbReference>
<reference evidence="2 3" key="1">
    <citation type="submission" date="2020-08" db="EMBL/GenBank/DDBJ databases">
        <title>Sequencing the genomes of 1000 actinobacteria strains.</title>
        <authorList>
            <person name="Klenk H.-P."/>
        </authorList>
    </citation>
    <scope>NUCLEOTIDE SEQUENCE [LARGE SCALE GENOMIC DNA]</scope>
    <source>
        <strain evidence="2 3">DSM 43150</strain>
    </source>
</reference>
<protein>
    <submittedName>
        <fullName evidence="2">Uncharacterized protein</fullName>
    </submittedName>
</protein>
<name>A0A7W7HEP8_9ACTN</name>
<evidence type="ECO:0000313" key="3">
    <source>
        <dbReference type="Proteomes" id="UP000590511"/>
    </source>
</evidence>
<dbReference type="EMBL" id="JACHNC010000001">
    <property type="protein sequence ID" value="MBB4749144.1"/>
    <property type="molecule type" value="Genomic_DNA"/>
</dbReference>
<comment type="caution">
    <text evidence="2">The sequence shown here is derived from an EMBL/GenBank/DDBJ whole genome shotgun (WGS) entry which is preliminary data.</text>
</comment>
<keyword evidence="4" id="KW-1185">Reference proteome</keyword>
<proteinExistence type="predicted"/>
<dbReference type="Proteomes" id="UP000590511">
    <property type="component" value="Unassembled WGS sequence"/>
</dbReference>
<sequence>MDLLKEASQLAADEPDEVRAAALLIAAHIHTGSDVPPGALGLLVLEDAKAFEEYILTGKVIDPRKRV</sequence>
<reference evidence="1 4" key="2">
    <citation type="submission" date="2021-01" db="EMBL/GenBank/DDBJ databases">
        <title>Whole genome shotgun sequence of Actinoplanes lobatus NBRC 12513.</title>
        <authorList>
            <person name="Komaki H."/>
            <person name="Tamura T."/>
        </authorList>
    </citation>
    <scope>NUCLEOTIDE SEQUENCE [LARGE SCALE GENOMIC DNA]</scope>
    <source>
        <strain evidence="1 4">NBRC 12513</strain>
    </source>
</reference>
<organism evidence="2 3">
    <name type="scientific">Actinoplanes lobatus</name>
    <dbReference type="NCBI Taxonomy" id="113568"/>
    <lineage>
        <taxon>Bacteria</taxon>
        <taxon>Bacillati</taxon>
        <taxon>Actinomycetota</taxon>
        <taxon>Actinomycetes</taxon>
        <taxon>Micromonosporales</taxon>
        <taxon>Micromonosporaceae</taxon>
        <taxon>Actinoplanes</taxon>
    </lineage>
</organism>
<dbReference type="AlphaFoldDB" id="A0A7W7HEP8"/>
<evidence type="ECO:0000313" key="4">
    <source>
        <dbReference type="Proteomes" id="UP000631312"/>
    </source>
</evidence>
<gene>
    <name evidence="1" type="ORF">Alo02nite_56560</name>
    <name evidence="2" type="ORF">BJ964_003305</name>
</gene>
<dbReference type="Proteomes" id="UP000631312">
    <property type="component" value="Unassembled WGS sequence"/>
</dbReference>
<dbReference type="RefSeq" id="WP_188121513.1">
    <property type="nucleotide sequence ID" value="NZ_BOMP01000098.1"/>
</dbReference>
<evidence type="ECO:0000313" key="1">
    <source>
        <dbReference type="EMBL" id="GIE42758.1"/>
    </source>
</evidence>
<evidence type="ECO:0000313" key="2">
    <source>
        <dbReference type="EMBL" id="MBB4749144.1"/>
    </source>
</evidence>